<evidence type="ECO:0000313" key="2">
    <source>
        <dbReference type="EMBL" id="QHU10493.1"/>
    </source>
</evidence>
<evidence type="ECO:0000259" key="1">
    <source>
        <dbReference type="Pfam" id="PF02698"/>
    </source>
</evidence>
<reference evidence="2" key="1">
    <citation type="journal article" date="2020" name="Nature">
        <title>Giant virus diversity and host interactions through global metagenomics.</title>
        <authorList>
            <person name="Schulz F."/>
            <person name="Roux S."/>
            <person name="Paez-Espino D."/>
            <person name="Jungbluth S."/>
            <person name="Walsh D.A."/>
            <person name="Denef V.J."/>
            <person name="McMahon K.D."/>
            <person name="Konstantinidis K.T."/>
            <person name="Eloe-Fadrosh E.A."/>
            <person name="Kyrpides N.C."/>
            <person name="Woyke T."/>
        </authorList>
    </citation>
    <scope>NUCLEOTIDE SEQUENCE</scope>
    <source>
        <strain evidence="2">GVMAG-S-1101165-83</strain>
    </source>
</reference>
<dbReference type="PANTHER" id="PTHR30336">
    <property type="entry name" value="INNER MEMBRANE PROTEIN, PROBABLE PERMEASE"/>
    <property type="match status" value="1"/>
</dbReference>
<dbReference type="AlphaFoldDB" id="A0A6C0JYR6"/>
<dbReference type="Pfam" id="PF02698">
    <property type="entry name" value="DUF218"/>
    <property type="match status" value="1"/>
</dbReference>
<name>A0A6C0JYR6_9ZZZZ</name>
<dbReference type="InterPro" id="IPR014729">
    <property type="entry name" value="Rossmann-like_a/b/a_fold"/>
</dbReference>
<accession>A0A6C0JYR6</accession>
<protein>
    <recommendedName>
        <fullName evidence="1">DUF218 domain-containing protein</fullName>
    </recommendedName>
</protein>
<proteinExistence type="predicted"/>
<dbReference type="CDD" id="cd06259">
    <property type="entry name" value="YdcF-like"/>
    <property type="match status" value="1"/>
</dbReference>
<dbReference type="InterPro" id="IPR003848">
    <property type="entry name" value="DUF218"/>
</dbReference>
<organism evidence="2">
    <name type="scientific">viral metagenome</name>
    <dbReference type="NCBI Taxonomy" id="1070528"/>
    <lineage>
        <taxon>unclassified sequences</taxon>
        <taxon>metagenomes</taxon>
        <taxon>organismal metagenomes</taxon>
    </lineage>
</organism>
<feature type="domain" description="DUF218" evidence="1">
    <location>
        <begin position="24"/>
        <end position="137"/>
    </location>
</feature>
<dbReference type="GO" id="GO:0005886">
    <property type="term" value="C:plasma membrane"/>
    <property type="evidence" value="ECO:0007669"/>
    <property type="project" value="TreeGrafter"/>
</dbReference>
<dbReference type="EMBL" id="MN740769">
    <property type="protein sequence ID" value="QHU10493.1"/>
    <property type="molecule type" value="Genomic_DNA"/>
</dbReference>
<dbReference type="Gene3D" id="3.40.50.620">
    <property type="entry name" value="HUPs"/>
    <property type="match status" value="1"/>
</dbReference>
<dbReference type="PANTHER" id="PTHR30336:SF20">
    <property type="entry name" value="DUF218 DOMAIN-CONTAINING PROTEIN"/>
    <property type="match status" value="1"/>
</dbReference>
<dbReference type="InterPro" id="IPR051599">
    <property type="entry name" value="Cell_Envelope_Assoc"/>
</dbReference>
<sequence>MFGIKTALFIISCFVVQVYSKTTVMVVLGCAIQDVQQERVSAALNYADSIEDSEIVWFVTGGVKNAVIATEAEQMKEKITGSKGKIVLDNKAKNTAENFAYLKKWISESYDDAESVDIVVTTSDFHQERAAKIFKGIFSNNASKLDWNLSISEGCAHCWSDEKIHMQNVAIDVKNAVRILA</sequence>